<dbReference type="STRING" id="105231.A0A1Y1I0H7"/>
<dbReference type="Proteomes" id="UP000054558">
    <property type="component" value="Unassembled WGS sequence"/>
</dbReference>
<feature type="compositionally biased region" description="Basic and acidic residues" evidence="13">
    <location>
        <begin position="389"/>
        <end position="399"/>
    </location>
</feature>
<evidence type="ECO:0000256" key="2">
    <source>
        <dbReference type="ARBA" id="ARBA00005676"/>
    </source>
</evidence>
<sequence length="852" mass="90256">MADRVPAIFHYGPADEDIQAAAQPEESAGRDEAAAAGAVAAKQTVSEQEQRVQPAQGTRRLQERGSVTARPLPVRNADIGGPQVKASANDEGQSGRGSGSSMAGVQQADQAVSGNLRSQPKSKKAAKPPRGGPKKVGKDLGPPPKAAVEPIVEEVDTNDRLRREKAEILARTLREHNAAVFEAQMALLEGPTTDKQLQASRRLLPKSDYDDIIEERAIAGVCGYPLCDNVLPQKDSRKGHYRISLAHKRVFDTSDTVRFCGLDHVVRSGAFRASLEDERPLLPTGDELQAIVATVTGRPGGAEKRASFQAADVTKRRPEEEGSSASPAVMSATLVERTPGDVSADVSAPEAGQSDAIEGYVPRRGAQKRSVDGSVGARSRKSGPVKGAASREAERKVEQESGLQKNGETDATKVVSGRREADLTMAGMGTGFGESGAEWSRRLDQSAAEAGISVSRYTEGEKESPVPTEAGSTDEASRQRIDAASSGMTSEPRPSKRSAEEKGKAHGAAGKGVVESLKKGANGATDFASDRGQPEEEPDLRLQSAQAVATALAEAAARVETGEFDATEAMQSLGMTVQPANEGAPSGSRRDARSKRASASLTEISGLENEEGPEESGGVKRGLETGGVVERNESENRQTEQGRGSNATSTSGASVTPEEDEDDDSGQGWMGAPPQGFSAELSQFGRLWTALDSWISADTLRFLHGPDAFFQGGESEGGVISVGGRDYEPRVVLDNGASAAIRRAFQECVRRALPDVQRAMQLKVPRPELEEALGNLVRTFSFTDPLPPLKSPGWQLLTLLMLHALSRRSTPVLGSSFEDRPSLGQALETLKGDKKEYELLHAKLVPAGSTNG</sequence>
<evidence type="ECO:0000313" key="16">
    <source>
        <dbReference type="Proteomes" id="UP000054558"/>
    </source>
</evidence>
<dbReference type="OrthoDB" id="2590500at2759"/>
<evidence type="ECO:0000256" key="9">
    <source>
        <dbReference type="ARBA" id="ARBA00047761"/>
    </source>
</evidence>
<keyword evidence="5 12" id="KW-0378">Hydrolase</keyword>
<evidence type="ECO:0000256" key="8">
    <source>
        <dbReference type="ARBA" id="ARBA00023242"/>
    </source>
</evidence>
<organism evidence="15 16">
    <name type="scientific">Klebsormidium nitens</name>
    <name type="common">Green alga</name>
    <name type="synonym">Ulothrix nitens</name>
    <dbReference type="NCBI Taxonomy" id="105231"/>
    <lineage>
        <taxon>Eukaryota</taxon>
        <taxon>Viridiplantae</taxon>
        <taxon>Streptophyta</taxon>
        <taxon>Klebsormidiophyceae</taxon>
        <taxon>Klebsormidiales</taxon>
        <taxon>Klebsormidiaceae</taxon>
        <taxon>Klebsormidium</taxon>
    </lineage>
</organism>
<evidence type="ECO:0000256" key="13">
    <source>
        <dbReference type="SAM" id="MobiDB-lite"/>
    </source>
</evidence>
<feature type="region of interest" description="Disordered" evidence="13">
    <location>
        <begin position="573"/>
        <end position="676"/>
    </location>
</feature>
<dbReference type="AlphaFoldDB" id="A0A1Y1I0H7"/>
<comment type="similarity">
    <text evidence="2 11 12">Belongs to the RPAP2 family.</text>
</comment>
<dbReference type="GO" id="GO:0008420">
    <property type="term" value="F:RNA polymerase II CTD heptapeptide repeat phosphatase activity"/>
    <property type="evidence" value="ECO:0000318"/>
    <property type="project" value="GO_Central"/>
</dbReference>
<dbReference type="InterPro" id="IPR007308">
    <property type="entry name" value="Rtr1/RPAP2_dom"/>
</dbReference>
<comment type="subcellular location">
    <subcellularLocation>
        <location evidence="1 12">Nucleus</location>
    </subcellularLocation>
</comment>
<dbReference type="InterPro" id="IPR038534">
    <property type="entry name" value="Rtr1/RPAP2_sf"/>
</dbReference>
<feature type="compositionally biased region" description="Basic and acidic residues" evidence="13">
    <location>
        <begin position="630"/>
        <end position="640"/>
    </location>
</feature>
<evidence type="ECO:0000256" key="1">
    <source>
        <dbReference type="ARBA" id="ARBA00004123"/>
    </source>
</evidence>
<evidence type="ECO:0000256" key="3">
    <source>
        <dbReference type="ARBA" id="ARBA00022723"/>
    </source>
</evidence>
<keyword evidence="4 12" id="KW-0863">Zinc-finger</keyword>
<keyword evidence="7 12" id="KW-0904">Protein phosphatase</keyword>
<evidence type="ECO:0000256" key="7">
    <source>
        <dbReference type="ARBA" id="ARBA00022912"/>
    </source>
</evidence>
<dbReference type="EC" id="3.1.3.16" evidence="12"/>
<keyword evidence="3 12" id="KW-0479">Metal-binding</keyword>
<keyword evidence="6 12" id="KW-0862">Zinc</keyword>
<dbReference type="PANTHER" id="PTHR14732:SF0">
    <property type="entry name" value="RNA POLYMERASE II SUBUNIT B1 CTD PHOSPHATASE RPAP2-RELATED"/>
    <property type="match status" value="1"/>
</dbReference>
<evidence type="ECO:0000256" key="5">
    <source>
        <dbReference type="ARBA" id="ARBA00022801"/>
    </source>
</evidence>
<evidence type="ECO:0000313" key="15">
    <source>
        <dbReference type="EMBL" id="GAQ83472.1"/>
    </source>
</evidence>
<feature type="compositionally biased region" description="Basic and acidic residues" evidence="13">
    <location>
        <begin position="493"/>
        <end position="504"/>
    </location>
</feature>
<evidence type="ECO:0000256" key="12">
    <source>
        <dbReference type="RuleBase" id="RU367080"/>
    </source>
</evidence>
<evidence type="ECO:0000256" key="4">
    <source>
        <dbReference type="ARBA" id="ARBA00022771"/>
    </source>
</evidence>
<feature type="compositionally biased region" description="Basic and acidic residues" evidence="13">
    <location>
        <begin position="407"/>
        <end position="422"/>
    </location>
</feature>
<gene>
    <name evidence="15" type="ORF">KFL_001500020</name>
</gene>
<accession>A0A1Y1I0H7</accession>
<dbReference type="GO" id="GO:0005634">
    <property type="term" value="C:nucleus"/>
    <property type="evidence" value="ECO:0000318"/>
    <property type="project" value="GO_Central"/>
</dbReference>
<feature type="region of interest" description="Disordered" evidence="13">
    <location>
        <begin position="299"/>
        <end position="546"/>
    </location>
</feature>
<keyword evidence="16" id="KW-1185">Reference proteome</keyword>
<proteinExistence type="inferred from homology"/>
<reference evidence="15 16" key="1">
    <citation type="journal article" date="2014" name="Nat. Commun.">
        <title>Klebsormidium flaccidum genome reveals primary factors for plant terrestrial adaptation.</title>
        <authorList>
            <person name="Hori K."/>
            <person name="Maruyama F."/>
            <person name="Fujisawa T."/>
            <person name="Togashi T."/>
            <person name="Yamamoto N."/>
            <person name="Seo M."/>
            <person name="Sato S."/>
            <person name="Yamada T."/>
            <person name="Mori H."/>
            <person name="Tajima N."/>
            <person name="Moriyama T."/>
            <person name="Ikeuchi M."/>
            <person name="Watanabe M."/>
            <person name="Wada H."/>
            <person name="Kobayashi K."/>
            <person name="Saito M."/>
            <person name="Masuda T."/>
            <person name="Sasaki-Sekimoto Y."/>
            <person name="Mashiguchi K."/>
            <person name="Awai K."/>
            <person name="Shimojima M."/>
            <person name="Masuda S."/>
            <person name="Iwai M."/>
            <person name="Nobusawa T."/>
            <person name="Narise T."/>
            <person name="Kondo S."/>
            <person name="Saito H."/>
            <person name="Sato R."/>
            <person name="Murakawa M."/>
            <person name="Ihara Y."/>
            <person name="Oshima-Yamada Y."/>
            <person name="Ohtaka K."/>
            <person name="Satoh M."/>
            <person name="Sonobe K."/>
            <person name="Ishii M."/>
            <person name="Ohtani R."/>
            <person name="Kanamori-Sato M."/>
            <person name="Honoki R."/>
            <person name="Miyazaki D."/>
            <person name="Mochizuki H."/>
            <person name="Umetsu J."/>
            <person name="Higashi K."/>
            <person name="Shibata D."/>
            <person name="Kamiya Y."/>
            <person name="Sato N."/>
            <person name="Nakamura Y."/>
            <person name="Tabata S."/>
            <person name="Ida S."/>
            <person name="Kurokawa K."/>
            <person name="Ohta H."/>
        </authorList>
    </citation>
    <scope>NUCLEOTIDE SEQUENCE [LARGE SCALE GENOMIC DNA]</scope>
    <source>
        <strain evidence="15 16">NIES-2285</strain>
    </source>
</reference>
<dbReference type="Pfam" id="PF04181">
    <property type="entry name" value="RPAP2_Rtr1"/>
    <property type="match status" value="1"/>
</dbReference>
<dbReference type="Gene3D" id="1.25.40.820">
    <property type="match status" value="1"/>
</dbReference>
<evidence type="ECO:0000256" key="10">
    <source>
        <dbReference type="ARBA" id="ARBA00048336"/>
    </source>
</evidence>
<dbReference type="InterPro" id="IPR039693">
    <property type="entry name" value="Rtr1/RPAP2"/>
</dbReference>
<evidence type="ECO:0000256" key="11">
    <source>
        <dbReference type="PROSITE-ProRule" id="PRU00812"/>
    </source>
</evidence>
<feature type="domain" description="RTR1-type" evidence="14">
    <location>
        <begin position="199"/>
        <end position="284"/>
    </location>
</feature>
<feature type="compositionally biased region" description="Polar residues" evidence="13">
    <location>
        <begin position="641"/>
        <end position="654"/>
    </location>
</feature>
<dbReference type="PROSITE" id="PS51479">
    <property type="entry name" value="ZF_RTR1"/>
    <property type="match status" value="1"/>
</dbReference>
<feature type="compositionally biased region" description="Low complexity" evidence="13">
    <location>
        <begin position="506"/>
        <end position="515"/>
    </location>
</feature>
<feature type="compositionally biased region" description="Polar residues" evidence="13">
    <location>
        <begin position="99"/>
        <end position="119"/>
    </location>
</feature>
<keyword evidence="8 12" id="KW-0539">Nucleus</keyword>
<evidence type="ECO:0000259" key="14">
    <source>
        <dbReference type="PROSITE" id="PS51479"/>
    </source>
</evidence>
<evidence type="ECO:0000256" key="6">
    <source>
        <dbReference type="ARBA" id="ARBA00022833"/>
    </source>
</evidence>
<dbReference type="GO" id="GO:0008270">
    <property type="term" value="F:zinc ion binding"/>
    <property type="evidence" value="ECO:0007669"/>
    <property type="project" value="UniProtKB-KW"/>
</dbReference>
<feature type="compositionally biased region" description="Polar residues" evidence="13">
    <location>
        <begin position="43"/>
        <end position="56"/>
    </location>
</feature>
<comment type="function">
    <text evidence="12">Putative RNA polymerase II subunit B1 C-terminal domain (CTD) phosphatase involved in RNA polymerase II transcription regulation.</text>
</comment>
<dbReference type="GO" id="GO:0005737">
    <property type="term" value="C:cytoplasm"/>
    <property type="evidence" value="ECO:0000318"/>
    <property type="project" value="GO_Central"/>
</dbReference>
<dbReference type="EMBL" id="DF237099">
    <property type="protein sequence ID" value="GAQ83472.1"/>
    <property type="molecule type" value="Genomic_DNA"/>
</dbReference>
<dbReference type="OMA" id="WMGPSNA"/>
<comment type="catalytic activity">
    <reaction evidence="9 12">
        <text>O-phospho-L-seryl-[protein] + H2O = L-seryl-[protein] + phosphate</text>
        <dbReference type="Rhea" id="RHEA:20629"/>
        <dbReference type="Rhea" id="RHEA-COMP:9863"/>
        <dbReference type="Rhea" id="RHEA-COMP:11604"/>
        <dbReference type="ChEBI" id="CHEBI:15377"/>
        <dbReference type="ChEBI" id="CHEBI:29999"/>
        <dbReference type="ChEBI" id="CHEBI:43474"/>
        <dbReference type="ChEBI" id="CHEBI:83421"/>
        <dbReference type="EC" id="3.1.3.16"/>
    </reaction>
</comment>
<feature type="compositionally biased region" description="Basic residues" evidence="13">
    <location>
        <begin position="120"/>
        <end position="135"/>
    </location>
</feature>
<protein>
    <recommendedName>
        <fullName evidence="12">RNA polymerase II subunit B1 CTD phosphatase RPAP2 homolog</fullName>
        <ecNumber evidence="12">3.1.3.16</ecNumber>
    </recommendedName>
</protein>
<name>A0A1Y1I0H7_KLENI</name>
<comment type="catalytic activity">
    <reaction evidence="10 12">
        <text>O-phospho-L-threonyl-[protein] + H2O = L-threonyl-[protein] + phosphate</text>
        <dbReference type="Rhea" id="RHEA:47004"/>
        <dbReference type="Rhea" id="RHEA-COMP:11060"/>
        <dbReference type="Rhea" id="RHEA-COMP:11605"/>
        <dbReference type="ChEBI" id="CHEBI:15377"/>
        <dbReference type="ChEBI" id="CHEBI:30013"/>
        <dbReference type="ChEBI" id="CHEBI:43474"/>
        <dbReference type="ChEBI" id="CHEBI:61977"/>
        <dbReference type="EC" id="3.1.3.16"/>
    </reaction>
</comment>
<dbReference type="PANTHER" id="PTHR14732">
    <property type="entry name" value="RNA POLYMERASE II SUBUNIT B1 CTD PHOSPHATASE RPAP2-RELATED"/>
    <property type="match status" value="1"/>
</dbReference>
<feature type="region of interest" description="Disordered" evidence="13">
    <location>
        <begin position="1"/>
        <end position="153"/>
    </location>
</feature>
<dbReference type="GO" id="GO:0043175">
    <property type="term" value="F:RNA polymerase core enzyme binding"/>
    <property type="evidence" value="ECO:0007669"/>
    <property type="project" value="UniProtKB-UniRule"/>
</dbReference>